<name>A0A9D5UC36_9CELL</name>
<feature type="transmembrane region" description="Helical" evidence="2">
    <location>
        <begin position="321"/>
        <end position="339"/>
    </location>
</feature>
<feature type="transmembrane region" description="Helical" evidence="2">
    <location>
        <begin position="246"/>
        <end position="264"/>
    </location>
</feature>
<evidence type="ECO:0000313" key="3">
    <source>
        <dbReference type="EMBL" id="MBE7702195.1"/>
    </source>
</evidence>
<evidence type="ECO:0000256" key="1">
    <source>
        <dbReference type="SAM" id="MobiDB-lite"/>
    </source>
</evidence>
<feature type="transmembrane region" description="Helical" evidence="2">
    <location>
        <begin position="142"/>
        <end position="163"/>
    </location>
</feature>
<feature type="compositionally biased region" description="Basic and acidic residues" evidence="1">
    <location>
        <begin position="361"/>
        <end position="385"/>
    </location>
</feature>
<gene>
    <name evidence="3" type="ORF">H9623_18040</name>
</gene>
<dbReference type="Proteomes" id="UP000822993">
    <property type="component" value="Unassembled WGS sequence"/>
</dbReference>
<feature type="transmembrane region" description="Helical" evidence="2">
    <location>
        <begin position="96"/>
        <end position="122"/>
    </location>
</feature>
<evidence type="ECO:0000313" key="4">
    <source>
        <dbReference type="Proteomes" id="UP000822993"/>
    </source>
</evidence>
<feature type="transmembrane region" description="Helical" evidence="2">
    <location>
        <begin position="62"/>
        <end position="84"/>
    </location>
</feature>
<protein>
    <submittedName>
        <fullName evidence="3">Uncharacterized protein</fullName>
    </submittedName>
</protein>
<dbReference type="EMBL" id="JACSPN010000036">
    <property type="protein sequence ID" value="MBE7702195.1"/>
    <property type="molecule type" value="Genomic_DNA"/>
</dbReference>
<feature type="region of interest" description="Disordered" evidence="1">
    <location>
        <begin position="344"/>
        <end position="392"/>
    </location>
</feature>
<dbReference type="RefSeq" id="WP_193721396.1">
    <property type="nucleotide sequence ID" value="NZ_JACSPN010000036.1"/>
</dbReference>
<keyword evidence="2" id="KW-0812">Transmembrane</keyword>
<evidence type="ECO:0000256" key="2">
    <source>
        <dbReference type="SAM" id="Phobius"/>
    </source>
</evidence>
<organism evidence="3 4">
    <name type="scientific">Oerskovia douganii</name>
    <dbReference type="NCBI Taxonomy" id="2762210"/>
    <lineage>
        <taxon>Bacteria</taxon>
        <taxon>Bacillati</taxon>
        <taxon>Actinomycetota</taxon>
        <taxon>Actinomycetes</taxon>
        <taxon>Micrococcales</taxon>
        <taxon>Cellulomonadaceae</taxon>
        <taxon>Oerskovia</taxon>
    </lineage>
</organism>
<keyword evidence="2" id="KW-0472">Membrane</keyword>
<proteinExistence type="predicted"/>
<feature type="transmembrane region" description="Helical" evidence="2">
    <location>
        <begin position="184"/>
        <end position="211"/>
    </location>
</feature>
<keyword evidence="4" id="KW-1185">Reference proteome</keyword>
<keyword evidence="2" id="KW-1133">Transmembrane helix</keyword>
<accession>A0A9D5UC36</accession>
<feature type="transmembrane region" description="Helical" evidence="2">
    <location>
        <begin position="276"/>
        <end position="301"/>
    </location>
</feature>
<sequence>MPMTSRREPAVLVAGLVTSIVWVGTAVLSDWAHTNVTDQVDASLVRALVPHPNGTLPGGAAITGQTILAALLAGLVVMAVAYLATRRLPRRSGGWAVFLAAWSGVVVGGVVGSVADTVADIAFPAPMNPAFHLLASSFDGGWWGLVNGWVVALSLAGTLAVTNRSSAADLPATRRSRKPLRARAYPAVIVAGLTATVVWVAVGAAGSWLVWHRSARGPIDLVGEIAPGAMIFRFAPQAQPVQVTEVVLAVVVGLVVAGGAWLATRRLPPGADRWTATLAVWHTTVVAAVLAGTARSFATYAPSGLHPATVDLVLPAAQASLVWPLATGWVAALLAGLTYERTGGGASAEVVPPTDSTGPEGRPDVEDPPRSASDDAPRSALHTDTEEPSLVP</sequence>
<comment type="caution">
    <text evidence="3">The sequence shown here is derived from an EMBL/GenBank/DDBJ whole genome shotgun (WGS) entry which is preliminary data.</text>
</comment>
<reference evidence="3 4" key="1">
    <citation type="submission" date="2020-08" db="EMBL/GenBank/DDBJ databases">
        <title>A Genomic Blueprint of the Chicken Gut Microbiome.</title>
        <authorList>
            <person name="Gilroy R."/>
            <person name="Ravi A."/>
            <person name="Getino M."/>
            <person name="Pursley I."/>
            <person name="Horton D.L."/>
            <person name="Alikhan N.-F."/>
            <person name="Baker D."/>
            <person name="Gharbi K."/>
            <person name="Hall N."/>
            <person name="Watson M."/>
            <person name="Adriaenssens E.M."/>
            <person name="Foster-Nyarko E."/>
            <person name="Jarju S."/>
            <person name="Secka A."/>
            <person name="Antonio M."/>
            <person name="Oren A."/>
            <person name="Chaudhuri R."/>
            <person name="La Ragione R.M."/>
            <person name="Hildebrand F."/>
            <person name="Pallen M.J."/>
        </authorList>
    </citation>
    <scope>NUCLEOTIDE SEQUENCE [LARGE SCALE GENOMIC DNA]</scope>
    <source>
        <strain evidence="3 4">Sa1BUA8</strain>
    </source>
</reference>
<dbReference type="AlphaFoldDB" id="A0A9D5UC36"/>